<dbReference type="GO" id="GO:0005743">
    <property type="term" value="C:mitochondrial inner membrane"/>
    <property type="evidence" value="ECO:0007669"/>
    <property type="project" value="UniProtKB-SubCell"/>
</dbReference>
<evidence type="ECO:0000256" key="7">
    <source>
        <dbReference type="ARBA" id="ARBA00023128"/>
    </source>
</evidence>
<evidence type="ECO:0000256" key="6">
    <source>
        <dbReference type="ARBA" id="ARBA00022989"/>
    </source>
</evidence>
<feature type="region of interest" description="Disordered" evidence="9">
    <location>
        <begin position="1"/>
        <end position="64"/>
    </location>
</feature>
<protein>
    <recommendedName>
        <fullName evidence="3">Cytochrome c oxidase assembly protein COX20, mitochondrial</fullName>
    </recommendedName>
</protein>
<dbReference type="PRINTS" id="PR02049">
    <property type="entry name" value="PROTEINF36A"/>
</dbReference>
<keyword evidence="11" id="KW-1185">Reference proteome</keyword>
<dbReference type="PANTHER" id="PTHR31586:SF1">
    <property type="entry name" value="CYTOCHROME C OXIDASE ASSEMBLY PROTEIN COX20, MITOCHONDRIAL"/>
    <property type="match status" value="1"/>
</dbReference>
<evidence type="ECO:0000256" key="1">
    <source>
        <dbReference type="ARBA" id="ARBA00004273"/>
    </source>
</evidence>
<accession>A0AAI8VQZ5</accession>
<sequence>MAQDENEPPRLRGPPPGATAPPDHVKNPQIYEIFHGSKAEGDSAQQDGSTPTGAEGQKKTPNPTFTDGLQSIQSTDFLNIHKVPCAREGFITGIGAGAAVGVGSYLVGGRIPRAANWAAGTFLLGSIIQWEYCQAQRRKERAAMARVVEVVDRKKAEKEAKAAEALRSKQEADEKAQQAKKSWYKIW</sequence>
<feature type="region of interest" description="Disordered" evidence="9">
    <location>
        <begin position="164"/>
        <end position="187"/>
    </location>
</feature>
<reference evidence="10" key="1">
    <citation type="submission" date="2023-10" db="EMBL/GenBank/DDBJ databases">
        <authorList>
            <person name="Hackl T."/>
        </authorList>
    </citation>
    <scope>NUCLEOTIDE SEQUENCE</scope>
</reference>
<dbReference type="GO" id="GO:0033617">
    <property type="term" value="P:mitochondrial respiratory chain complex IV assembly"/>
    <property type="evidence" value="ECO:0007669"/>
    <property type="project" value="InterPro"/>
</dbReference>
<keyword evidence="8" id="KW-0472">Membrane</keyword>
<evidence type="ECO:0000313" key="11">
    <source>
        <dbReference type="Proteomes" id="UP001295740"/>
    </source>
</evidence>
<keyword evidence="5" id="KW-0999">Mitochondrion inner membrane</keyword>
<keyword evidence="4" id="KW-0812">Transmembrane</keyword>
<evidence type="ECO:0000256" key="2">
    <source>
        <dbReference type="ARBA" id="ARBA00009575"/>
    </source>
</evidence>
<feature type="compositionally biased region" description="Polar residues" evidence="9">
    <location>
        <begin position="43"/>
        <end position="52"/>
    </location>
</feature>
<comment type="subcellular location">
    <subcellularLocation>
        <location evidence="1">Mitochondrion inner membrane</location>
    </subcellularLocation>
</comment>
<name>A0AAI8VQZ5_9PEZI</name>
<dbReference type="InterPro" id="IPR022533">
    <property type="entry name" value="Cox20"/>
</dbReference>
<dbReference type="AlphaFoldDB" id="A0AAI8VQZ5"/>
<dbReference type="Proteomes" id="UP001295740">
    <property type="component" value="Unassembled WGS sequence"/>
</dbReference>
<feature type="compositionally biased region" description="Basic and acidic residues" evidence="9">
    <location>
        <begin position="164"/>
        <end position="177"/>
    </location>
</feature>
<comment type="caution">
    <text evidence="10">The sequence shown here is derived from an EMBL/GenBank/DDBJ whole genome shotgun (WGS) entry which is preliminary data.</text>
</comment>
<evidence type="ECO:0000256" key="5">
    <source>
        <dbReference type="ARBA" id="ARBA00022792"/>
    </source>
</evidence>
<evidence type="ECO:0000256" key="4">
    <source>
        <dbReference type="ARBA" id="ARBA00022692"/>
    </source>
</evidence>
<dbReference type="EMBL" id="CAUWAG010000012">
    <property type="protein sequence ID" value="CAJ2509441.1"/>
    <property type="molecule type" value="Genomic_DNA"/>
</dbReference>
<evidence type="ECO:0000313" key="10">
    <source>
        <dbReference type="EMBL" id="CAJ2509441.1"/>
    </source>
</evidence>
<evidence type="ECO:0000256" key="9">
    <source>
        <dbReference type="SAM" id="MobiDB-lite"/>
    </source>
</evidence>
<gene>
    <name evidence="10" type="ORF">KHLLAP_LOCUS9909</name>
</gene>
<proteinExistence type="inferred from homology"/>
<evidence type="ECO:0000256" key="3">
    <source>
        <dbReference type="ARBA" id="ARBA00017689"/>
    </source>
</evidence>
<comment type="similarity">
    <text evidence="2">Belongs to the COX20 family.</text>
</comment>
<organism evidence="10 11">
    <name type="scientific">Anthostomella pinea</name>
    <dbReference type="NCBI Taxonomy" id="933095"/>
    <lineage>
        <taxon>Eukaryota</taxon>
        <taxon>Fungi</taxon>
        <taxon>Dikarya</taxon>
        <taxon>Ascomycota</taxon>
        <taxon>Pezizomycotina</taxon>
        <taxon>Sordariomycetes</taxon>
        <taxon>Xylariomycetidae</taxon>
        <taxon>Xylariales</taxon>
        <taxon>Xylariaceae</taxon>
        <taxon>Anthostomella</taxon>
    </lineage>
</organism>
<evidence type="ECO:0000256" key="8">
    <source>
        <dbReference type="ARBA" id="ARBA00023136"/>
    </source>
</evidence>
<dbReference type="PANTHER" id="PTHR31586">
    <property type="entry name" value="CYTOCHROME C OXIDASE PROTEIN 20"/>
    <property type="match status" value="1"/>
</dbReference>
<keyword evidence="7" id="KW-0496">Mitochondrion</keyword>
<keyword evidence="6" id="KW-1133">Transmembrane helix</keyword>
<dbReference type="Pfam" id="PF12597">
    <property type="entry name" value="Cox20"/>
    <property type="match status" value="1"/>
</dbReference>